<comment type="caution">
    <text evidence="2">The sequence shown here is derived from an EMBL/GenBank/DDBJ whole genome shotgun (WGS) entry which is preliminary data.</text>
</comment>
<feature type="transmembrane region" description="Helical" evidence="1">
    <location>
        <begin position="20"/>
        <end position="41"/>
    </location>
</feature>
<proteinExistence type="predicted"/>
<dbReference type="AlphaFoldDB" id="X1SIT4"/>
<keyword evidence="1" id="KW-0812">Transmembrane</keyword>
<feature type="transmembrane region" description="Helical" evidence="1">
    <location>
        <begin position="84"/>
        <end position="105"/>
    </location>
</feature>
<feature type="transmembrane region" description="Helical" evidence="1">
    <location>
        <begin position="53"/>
        <end position="72"/>
    </location>
</feature>
<name>X1SIT4_9ZZZZ</name>
<keyword evidence="1" id="KW-1133">Transmembrane helix</keyword>
<sequence>MKRLRKLKSGIVPKPLKIWFMIHFAVDVIFAIPLMIVPQAFLSALGWKIVDPIASRLVAAALFGIGIESLLSVKASVDTYIGMLNLKIIWSTAAIVGTVISLIALGNEGPKLAWGIVPGNQIRQILDIRILFV</sequence>
<evidence type="ECO:0000256" key="1">
    <source>
        <dbReference type="SAM" id="Phobius"/>
    </source>
</evidence>
<gene>
    <name evidence="2" type="ORF">S12H4_34688</name>
</gene>
<keyword evidence="1" id="KW-0472">Membrane</keyword>
<protein>
    <submittedName>
        <fullName evidence="2">Uncharacterized protein</fullName>
    </submittedName>
</protein>
<organism evidence="2">
    <name type="scientific">marine sediment metagenome</name>
    <dbReference type="NCBI Taxonomy" id="412755"/>
    <lineage>
        <taxon>unclassified sequences</taxon>
        <taxon>metagenomes</taxon>
        <taxon>ecological metagenomes</taxon>
    </lineage>
</organism>
<evidence type="ECO:0000313" key="2">
    <source>
        <dbReference type="EMBL" id="GAI92873.1"/>
    </source>
</evidence>
<dbReference type="EMBL" id="BARW01020546">
    <property type="protein sequence ID" value="GAI92873.1"/>
    <property type="molecule type" value="Genomic_DNA"/>
</dbReference>
<reference evidence="2" key="1">
    <citation type="journal article" date="2014" name="Front. Microbiol.">
        <title>High frequency of phylogenetically diverse reductive dehalogenase-homologous genes in deep subseafloor sedimentary metagenomes.</title>
        <authorList>
            <person name="Kawai M."/>
            <person name="Futagami T."/>
            <person name="Toyoda A."/>
            <person name="Takaki Y."/>
            <person name="Nishi S."/>
            <person name="Hori S."/>
            <person name="Arai W."/>
            <person name="Tsubouchi T."/>
            <person name="Morono Y."/>
            <person name="Uchiyama I."/>
            <person name="Ito T."/>
            <person name="Fujiyama A."/>
            <person name="Inagaki F."/>
            <person name="Takami H."/>
        </authorList>
    </citation>
    <scope>NUCLEOTIDE SEQUENCE</scope>
    <source>
        <strain evidence="2">Expedition CK06-06</strain>
    </source>
</reference>
<accession>X1SIT4</accession>